<feature type="transmembrane region" description="Helical" evidence="1">
    <location>
        <begin position="20"/>
        <end position="39"/>
    </location>
</feature>
<sequence>MVWDILVHAAALDLGWLIDAAIGNLLWLFMFVAVSYLFFGGKRPLRAFLHVTLAVLFFASLLPFMGLGELAGPFLPLYYIIELSALKFAETTPALAKRLVWVEEFVFFGSILFFNLFIGA</sequence>
<keyword evidence="1" id="KW-1133">Transmembrane helix</keyword>
<evidence type="ECO:0000256" key="1">
    <source>
        <dbReference type="SAM" id="Phobius"/>
    </source>
</evidence>
<keyword evidence="1" id="KW-0472">Membrane</keyword>
<feature type="transmembrane region" description="Helical" evidence="1">
    <location>
        <begin position="51"/>
        <end position="79"/>
    </location>
</feature>
<dbReference type="AlphaFoldDB" id="A0A8T3YM51"/>
<dbReference type="EMBL" id="JACQPB010000045">
    <property type="protein sequence ID" value="MBI4210862.1"/>
    <property type="molecule type" value="Genomic_DNA"/>
</dbReference>
<protein>
    <submittedName>
        <fullName evidence="2">Uncharacterized protein</fullName>
    </submittedName>
</protein>
<name>A0A8T3YM51_9ARCH</name>
<reference evidence="2" key="1">
    <citation type="submission" date="2020-07" db="EMBL/GenBank/DDBJ databases">
        <title>Huge and variable diversity of episymbiotic CPR bacteria and DPANN archaea in groundwater ecosystems.</title>
        <authorList>
            <person name="He C.Y."/>
            <person name="Keren R."/>
            <person name="Whittaker M."/>
            <person name="Farag I.F."/>
            <person name="Doudna J."/>
            <person name="Cate J.H.D."/>
            <person name="Banfield J.F."/>
        </authorList>
    </citation>
    <scope>NUCLEOTIDE SEQUENCE</scope>
    <source>
        <strain evidence="2">NC_groundwater_1296_Ag_S-0.2um_52_80</strain>
    </source>
</reference>
<dbReference type="Proteomes" id="UP000732298">
    <property type="component" value="Unassembled WGS sequence"/>
</dbReference>
<gene>
    <name evidence="2" type="ORF">HY544_05135</name>
</gene>
<accession>A0A8T3YM51</accession>
<feature type="transmembrane region" description="Helical" evidence="1">
    <location>
        <begin position="99"/>
        <end position="118"/>
    </location>
</feature>
<organism evidence="2 3">
    <name type="scientific">Candidatus Iainarchaeum sp</name>
    <dbReference type="NCBI Taxonomy" id="3101447"/>
    <lineage>
        <taxon>Archaea</taxon>
        <taxon>Candidatus Iainarchaeota</taxon>
        <taxon>Candidatus Iainarchaeia</taxon>
        <taxon>Candidatus Iainarchaeales</taxon>
        <taxon>Candidatus Iainarchaeaceae</taxon>
        <taxon>Candidatus Iainarchaeum</taxon>
    </lineage>
</organism>
<evidence type="ECO:0000313" key="3">
    <source>
        <dbReference type="Proteomes" id="UP000732298"/>
    </source>
</evidence>
<comment type="caution">
    <text evidence="2">The sequence shown here is derived from an EMBL/GenBank/DDBJ whole genome shotgun (WGS) entry which is preliminary data.</text>
</comment>
<proteinExistence type="predicted"/>
<evidence type="ECO:0000313" key="2">
    <source>
        <dbReference type="EMBL" id="MBI4210862.1"/>
    </source>
</evidence>
<keyword evidence="1" id="KW-0812">Transmembrane</keyword>